<evidence type="ECO:0000256" key="1">
    <source>
        <dbReference type="ARBA" id="ARBA00023015"/>
    </source>
</evidence>
<dbReference type="PROSITE" id="PS51071">
    <property type="entry name" value="HTH_RPIR"/>
    <property type="match status" value="1"/>
</dbReference>
<evidence type="ECO:0000256" key="3">
    <source>
        <dbReference type="ARBA" id="ARBA00023163"/>
    </source>
</evidence>
<dbReference type="eggNOG" id="COG1737">
    <property type="taxonomic scope" value="Bacteria"/>
</dbReference>
<dbReference type="Pfam" id="PF01418">
    <property type="entry name" value="HTH_6"/>
    <property type="match status" value="1"/>
</dbReference>
<dbReference type="InterPro" id="IPR009057">
    <property type="entry name" value="Homeodomain-like_sf"/>
</dbReference>
<evidence type="ECO:0000256" key="2">
    <source>
        <dbReference type="ARBA" id="ARBA00023125"/>
    </source>
</evidence>
<dbReference type="STRING" id="1385513.N780_07670"/>
<dbReference type="EMBL" id="AVBG01000018">
    <property type="protein sequence ID" value="KGP89955.1"/>
    <property type="molecule type" value="Genomic_DNA"/>
</dbReference>
<dbReference type="CDD" id="cd05013">
    <property type="entry name" value="SIS_RpiR"/>
    <property type="match status" value="1"/>
</dbReference>
<dbReference type="PANTHER" id="PTHR30514:SF1">
    <property type="entry name" value="HTH-TYPE TRANSCRIPTIONAL REGULATOR HEXR-RELATED"/>
    <property type="match status" value="1"/>
</dbReference>
<dbReference type="SUPFAM" id="SSF46689">
    <property type="entry name" value="Homeodomain-like"/>
    <property type="match status" value="1"/>
</dbReference>
<dbReference type="RefSeq" id="WP_036787010.1">
    <property type="nucleotide sequence ID" value="NZ_AVBG01000018.1"/>
</dbReference>
<keyword evidence="1" id="KW-0805">Transcription regulation</keyword>
<protein>
    <submittedName>
        <fullName evidence="6">RpiR family transcriptional regulator</fullName>
    </submittedName>
</protein>
<organism evidence="6 7">
    <name type="scientific">Pontibacillus chungwhensis BH030062</name>
    <dbReference type="NCBI Taxonomy" id="1385513"/>
    <lineage>
        <taxon>Bacteria</taxon>
        <taxon>Bacillati</taxon>
        <taxon>Bacillota</taxon>
        <taxon>Bacilli</taxon>
        <taxon>Bacillales</taxon>
        <taxon>Bacillaceae</taxon>
        <taxon>Pontibacillus</taxon>
    </lineage>
</organism>
<proteinExistence type="predicted"/>
<evidence type="ECO:0000313" key="7">
    <source>
        <dbReference type="Proteomes" id="UP000030153"/>
    </source>
</evidence>
<dbReference type="AlphaFoldDB" id="A0A0A2V8B8"/>
<feature type="domain" description="HTH rpiR-type" evidence="4">
    <location>
        <begin position="2"/>
        <end position="78"/>
    </location>
</feature>
<dbReference type="InterPro" id="IPR047640">
    <property type="entry name" value="RpiR-like"/>
</dbReference>
<dbReference type="Pfam" id="PF01380">
    <property type="entry name" value="SIS"/>
    <property type="match status" value="1"/>
</dbReference>
<dbReference type="InterPro" id="IPR035472">
    <property type="entry name" value="RpiR-like_SIS"/>
</dbReference>
<dbReference type="GO" id="GO:1901135">
    <property type="term" value="P:carbohydrate derivative metabolic process"/>
    <property type="evidence" value="ECO:0007669"/>
    <property type="project" value="InterPro"/>
</dbReference>
<keyword evidence="3" id="KW-0804">Transcription</keyword>
<dbReference type="InterPro" id="IPR036388">
    <property type="entry name" value="WH-like_DNA-bd_sf"/>
</dbReference>
<evidence type="ECO:0000313" key="6">
    <source>
        <dbReference type="EMBL" id="KGP89955.1"/>
    </source>
</evidence>
<dbReference type="PANTHER" id="PTHR30514">
    <property type="entry name" value="GLUCOKINASE"/>
    <property type="match status" value="1"/>
</dbReference>
<sequence>MNGVLYRVRESIGAVKQTEKVVAQYILQHPEEIVSMSVQQVAANCYSSPAAVLRYCKSIGYEGFKDFKLKLAGDLSIISLHDLEKEPLEPGASLENIMSVITNNNVQSLYESLQLLDKEELTKAYRLLVDAEKIDLYGVGSSYLIASDAVQKFMRINKVCTAYSDFHMQRVSAVNLRANDVAVAISYSGETKQVIDCIKVAKSQGAKVIAITKYADTAISSLADAVLFVAAKEDEFRSAAMTSRMATLNVIDILYTACAHEEYDEALLHLRRTHEIIQQSGEKGGRNS</sequence>
<evidence type="ECO:0000259" key="5">
    <source>
        <dbReference type="PROSITE" id="PS51464"/>
    </source>
</evidence>
<gene>
    <name evidence="6" type="ORF">N780_07670</name>
</gene>
<dbReference type="GO" id="GO:0003677">
    <property type="term" value="F:DNA binding"/>
    <property type="evidence" value="ECO:0007669"/>
    <property type="project" value="UniProtKB-KW"/>
</dbReference>
<dbReference type="Proteomes" id="UP000030153">
    <property type="component" value="Unassembled WGS sequence"/>
</dbReference>
<dbReference type="GO" id="GO:0003700">
    <property type="term" value="F:DNA-binding transcription factor activity"/>
    <property type="evidence" value="ECO:0007669"/>
    <property type="project" value="InterPro"/>
</dbReference>
<name>A0A0A2V8B8_9BACI</name>
<dbReference type="Gene3D" id="1.10.10.10">
    <property type="entry name" value="Winged helix-like DNA-binding domain superfamily/Winged helix DNA-binding domain"/>
    <property type="match status" value="1"/>
</dbReference>
<dbReference type="PROSITE" id="PS51464">
    <property type="entry name" value="SIS"/>
    <property type="match status" value="1"/>
</dbReference>
<keyword evidence="7" id="KW-1185">Reference proteome</keyword>
<dbReference type="Gene3D" id="3.40.50.10490">
    <property type="entry name" value="Glucose-6-phosphate isomerase like protein, domain 1"/>
    <property type="match status" value="1"/>
</dbReference>
<feature type="domain" description="SIS" evidence="5">
    <location>
        <begin position="124"/>
        <end position="264"/>
    </location>
</feature>
<evidence type="ECO:0000259" key="4">
    <source>
        <dbReference type="PROSITE" id="PS51071"/>
    </source>
</evidence>
<dbReference type="InterPro" id="IPR046348">
    <property type="entry name" value="SIS_dom_sf"/>
</dbReference>
<reference evidence="6 7" key="1">
    <citation type="submission" date="2013-08" db="EMBL/GenBank/DDBJ databases">
        <title>Genome of Pontibacillus chungwhensis.</title>
        <authorList>
            <person name="Wang Q."/>
            <person name="Wang G."/>
        </authorList>
    </citation>
    <scope>NUCLEOTIDE SEQUENCE [LARGE SCALE GENOMIC DNA]</scope>
    <source>
        <strain evidence="6 7">BH030062</strain>
    </source>
</reference>
<dbReference type="SUPFAM" id="SSF53697">
    <property type="entry name" value="SIS domain"/>
    <property type="match status" value="1"/>
</dbReference>
<dbReference type="GO" id="GO:0097367">
    <property type="term" value="F:carbohydrate derivative binding"/>
    <property type="evidence" value="ECO:0007669"/>
    <property type="project" value="InterPro"/>
</dbReference>
<keyword evidence="2" id="KW-0238">DNA-binding</keyword>
<accession>A0A0A2V8B8</accession>
<dbReference type="InterPro" id="IPR001347">
    <property type="entry name" value="SIS_dom"/>
</dbReference>
<comment type="caution">
    <text evidence="6">The sequence shown here is derived from an EMBL/GenBank/DDBJ whole genome shotgun (WGS) entry which is preliminary data.</text>
</comment>
<dbReference type="OrthoDB" id="370421at2"/>
<dbReference type="InterPro" id="IPR000281">
    <property type="entry name" value="HTH_RpiR"/>
</dbReference>